<dbReference type="EMBL" id="JAAVTX010000011">
    <property type="protein sequence ID" value="NKE48643.1"/>
    <property type="molecule type" value="Genomic_DNA"/>
</dbReference>
<proteinExistence type="predicted"/>
<evidence type="ECO:0000256" key="1">
    <source>
        <dbReference type="SAM" id="MobiDB-lite"/>
    </source>
</evidence>
<accession>A0ABX1F8C6</accession>
<evidence type="ECO:0000313" key="3">
    <source>
        <dbReference type="Proteomes" id="UP000765160"/>
    </source>
</evidence>
<dbReference type="Proteomes" id="UP000765160">
    <property type="component" value="Unassembled WGS sequence"/>
</dbReference>
<reference evidence="2 3" key="1">
    <citation type="submission" date="2020-03" db="EMBL/GenBank/DDBJ databases">
        <title>Roseomonas selenitidurans sp. nov. isolated from soil.</title>
        <authorList>
            <person name="Liu H."/>
        </authorList>
    </citation>
    <scope>NUCLEOTIDE SEQUENCE [LARGE SCALE GENOMIC DNA]</scope>
    <source>
        <strain evidence="2 3">JCM 15073</strain>
    </source>
</reference>
<name>A0ABX1F8C6_9PROT</name>
<keyword evidence="3" id="KW-1185">Reference proteome</keyword>
<sequence>MAKGPVQRSGGSAISSTFAQATPKAFARVGGNPASVKALAAIERRTTAIKEKAVQHAEKFRDRWTAKEAIRLWQHRLAQNAKYPAPPGEDRSISPEEMLKIASRNVQARTMRRLASINTIKARMTNAVVRNLDSPKLTQSFEEATRDQRPTQHMQMRRKP</sequence>
<dbReference type="RefSeq" id="WP_168055236.1">
    <property type="nucleotide sequence ID" value="NZ_JAATJR010000011.1"/>
</dbReference>
<evidence type="ECO:0000313" key="2">
    <source>
        <dbReference type="EMBL" id="NKE48643.1"/>
    </source>
</evidence>
<comment type="caution">
    <text evidence="2">The sequence shown here is derived from an EMBL/GenBank/DDBJ whole genome shotgun (WGS) entry which is preliminary data.</text>
</comment>
<feature type="region of interest" description="Disordered" evidence="1">
    <location>
        <begin position="133"/>
        <end position="160"/>
    </location>
</feature>
<protein>
    <submittedName>
        <fullName evidence="2">Uncharacterized protein</fullName>
    </submittedName>
</protein>
<gene>
    <name evidence="2" type="ORF">HB662_28005</name>
</gene>
<organism evidence="2 3">
    <name type="scientific">Falsiroseomonas frigidaquae</name>
    <dbReference type="NCBI Taxonomy" id="487318"/>
    <lineage>
        <taxon>Bacteria</taxon>
        <taxon>Pseudomonadati</taxon>
        <taxon>Pseudomonadota</taxon>
        <taxon>Alphaproteobacteria</taxon>
        <taxon>Acetobacterales</taxon>
        <taxon>Roseomonadaceae</taxon>
        <taxon>Falsiroseomonas</taxon>
    </lineage>
</organism>